<evidence type="ECO:0000313" key="1">
    <source>
        <dbReference type="EMBL" id="MBA0828344.1"/>
    </source>
</evidence>
<gene>
    <name evidence="1" type="ORF">Goarm_013026</name>
</gene>
<keyword evidence="2" id="KW-1185">Reference proteome</keyword>
<name>A0A7J9J3B3_9ROSI</name>
<sequence length="78" mass="8945">MNEVNYHVVKSKFEKFEAKQVELESDNAMLIEFIRNGWASRDANKVVDCIAKVDSGVMDELIIFEDPPSNARDYSTVF</sequence>
<comment type="caution">
    <text evidence="1">The sequence shown here is derived from an EMBL/GenBank/DDBJ whole genome shotgun (WGS) entry which is preliminary data.</text>
</comment>
<evidence type="ECO:0000313" key="2">
    <source>
        <dbReference type="Proteomes" id="UP000593575"/>
    </source>
</evidence>
<dbReference type="AlphaFoldDB" id="A0A7J9J3B3"/>
<dbReference type="EMBL" id="JABFAE010000005">
    <property type="protein sequence ID" value="MBA0828344.1"/>
    <property type="molecule type" value="Genomic_DNA"/>
</dbReference>
<evidence type="ECO:0008006" key="3">
    <source>
        <dbReference type="Google" id="ProtNLM"/>
    </source>
</evidence>
<reference evidence="1 2" key="1">
    <citation type="journal article" date="2019" name="Genome Biol. Evol.">
        <title>Insights into the evolution of the New World diploid cottons (Gossypium, subgenus Houzingenia) based on genome sequencing.</title>
        <authorList>
            <person name="Grover C.E."/>
            <person name="Arick M.A. 2nd"/>
            <person name="Thrash A."/>
            <person name="Conover J.L."/>
            <person name="Sanders W.S."/>
            <person name="Peterson D.G."/>
            <person name="Frelichowski J.E."/>
            <person name="Scheffler J.A."/>
            <person name="Scheffler B.E."/>
            <person name="Wendel J.F."/>
        </authorList>
    </citation>
    <scope>NUCLEOTIDE SEQUENCE [LARGE SCALE GENOMIC DNA]</scope>
    <source>
        <strain evidence="1">6</strain>
        <tissue evidence="1">Leaf</tissue>
    </source>
</reference>
<organism evidence="1 2">
    <name type="scientific">Gossypium armourianum</name>
    <dbReference type="NCBI Taxonomy" id="34283"/>
    <lineage>
        <taxon>Eukaryota</taxon>
        <taxon>Viridiplantae</taxon>
        <taxon>Streptophyta</taxon>
        <taxon>Embryophyta</taxon>
        <taxon>Tracheophyta</taxon>
        <taxon>Spermatophyta</taxon>
        <taxon>Magnoliopsida</taxon>
        <taxon>eudicotyledons</taxon>
        <taxon>Gunneridae</taxon>
        <taxon>Pentapetalae</taxon>
        <taxon>rosids</taxon>
        <taxon>malvids</taxon>
        <taxon>Malvales</taxon>
        <taxon>Malvaceae</taxon>
        <taxon>Malvoideae</taxon>
        <taxon>Gossypium</taxon>
    </lineage>
</organism>
<feature type="non-terminal residue" evidence="1">
    <location>
        <position position="1"/>
    </location>
</feature>
<accession>A0A7J9J3B3</accession>
<protein>
    <recommendedName>
        <fullName evidence="3">RNase H type-1 domain-containing protein</fullName>
    </recommendedName>
</protein>
<proteinExistence type="predicted"/>
<dbReference type="Proteomes" id="UP000593575">
    <property type="component" value="Unassembled WGS sequence"/>
</dbReference>